<dbReference type="Pfam" id="PF10094">
    <property type="entry name" value="DUF2332"/>
    <property type="match status" value="1"/>
</dbReference>
<name>A0A0U5CEE0_9MICO</name>
<dbReference type="Proteomes" id="UP000218965">
    <property type="component" value="Chromosome"/>
</dbReference>
<evidence type="ECO:0000313" key="1">
    <source>
        <dbReference type="EMBL" id="BAU31490.1"/>
    </source>
</evidence>
<reference evidence="2" key="1">
    <citation type="submission" date="2015-12" db="EMBL/GenBank/DDBJ databases">
        <authorList>
            <person name="Shamseldin A."/>
            <person name="Moawad H."/>
            <person name="Abd El-Rahim W.M."/>
            <person name="Sadowsky M.J."/>
        </authorList>
    </citation>
    <scope>NUCLEOTIDE SEQUENCE [LARGE SCALE GENOMIC DNA]</scope>
    <source>
        <strain evidence="2">JAM AC0309</strain>
    </source>
</reference>
<reference evidence="1 2" key="2">
    <citation type="submission" date="2016-01" db="EMBL/GenBank/DDBJ databases">
        <title>Microcella alkaliphila JAM AC0309 whole genome shotgun sequence.</title>
        <authorList>
            <person name="Kurata A."/>
            <person name="Hirose Y."/>
            <person name="Kishimoto N."/>
            <person name="Kobayashi T."/>
        </authorList>
    </citation>
    <scope>NUCLEOTIDE SEQUENCE [LARGE SCALE GENOMIC DNA]</scope>
    <source>
        <strain evidence="1 2">JAM AC0309</strain>
    </source>
</reference>
<evidence type="ECO:0000313" key="2">
    <source>
        <dbReference type="Proteomes" id="UP000218965"/>
    </source>
</evidence>
<dbReference type="EMBL" id="AP017315">
    <property type="protein sequence ID" value="BAU31490.1"/>
    <property type="molecule type" value="Genomic_DNA"/>
</dbReference>
<proteinExistence type="predicted"/>
<dbReference type="KEGG" id="malk:MalAC0309_0620"/>
<dbReference type="AlphaFoldDB" id="A0A0U5CEE0"/>
<dbReference type="InterPro" id="IPR011200">
    <property type="entry name" value="UCP012608"/>
</dbReference>
<dbReference type="RefSeq" id="WP_161494049.1">
    <property type="nucleotide sequence ID" value="NZ_AP017315.1"/>
</dbReference>
<accession>A0A0U5CEE0</accession>
<sequence>MTSTAERYRRFAREAASRSAVYARWAHDLADDPDAMALIDTLPVACRQPVLILTAARFTGLSPAGDARAWLEGEWDAVEAVARTRATQTNDPRRSSALVAALDGIRAPIALLEVGASIGLGLLVDRYRHRYWRGAEVESTVEPVDDEPDALELDCQLGDGVPAPTHRPEIVWRAGLERRPLALGSPDDERWLRTLIWPEERDRARQLDAALRVAHAHPPRVMAGDAVDGLRSAVADMPDDVVRVIWSPAVLVYLAPEARARFGELARELGDVWVSLDGRRVLPEVAERAAEILPGADDDFVLSRDGRPLAIVAPHGDRIERWAAVGPSESG</sequence>
<protein>
    <recommendedName>
        <fullName evidence="3">DUF2332 domain-containing protein</fullName>
    </recommendedName>
</protein>
<evidence type="ECO:0008006" key="3">
    <source>
        <dbReference type="Google" id="ProtNLM"/>
    </source>
</evidence>
<organism evidence="1 2">
    <name type="scientific">Microcella alkaliphila</name>
    <dbReference type="NCBI Taxonomy" id="279828"/>
    <lineage>
        <taxon>Bacteria</taxon>
        <taxon>Bacillati</taxon>
        <taxon>Actinomycetota</taxon>
        <taxon>Actinomycetes</taxon>
        <taxon>Micrococcales</taxon>
        <taxon>Microbacteriaceae</taxon>
        <taxon>Microcella</taxon>
    </lineage>
</organism>
<gene>
    <name evidence="1" type="ORF">MalAC0309_0620</name>
</gene>